<keyword evidence="1" id="KW-0175">Coiled coil</keyword>
<dbReference type="EMBL" id="JAINUG010000198">
    <property type="protein sequence ID" value="KAJ8388198.1"/>
    <property type="molecule type" value="Genomic_DNA"/>
</dbReference>
<protein>
    <submittedName>
        <fullName evidence="3">Uncharacterized protein</fullName>
    </submittedName>
</protein>
<keyword evidence="4" id="KW-1185">Reference proteome</keyword>
<feature type="compositionally biased region" description="Basic residues" evidence="2">
    <location>
        <begin position="93"/>
        <end position="103"/>
    </location>
</feature>
<gene>
    <name evidence="3" type="ORF">AAFF_G00135690</name>
</gene>
<evidence type="ECO:0000313" key="3">
    <source>
        <dbReference type="EMBL" id="KAJ8388198.1"/>
    </source>
</evidence>
<accession>A0AAD7W993</accession>
<sequence length="103" mass="12085">MQVFTCRETMTDFQQQQHLEELLKSADRLLEEWEEQQLEEELKDADRLLEELKGQQDIKTTKSVPLPPEMTVRWRKRDVNGDVVAQWPSSSKASKRTKKGQLG</sequence>
<evidence type="ECO:0000256" key="1">
    <source>
        <dbReference type="SAM" id="Coils"/>
    </source>
</evidence>
<dbReference type="AlphaFoldDB" id="A0AAD7W993"/>
<feature type="coiled-coil region" evidence="1">
    <location>
        <begin position="16"/>
        <end position="58"/>
    </location>
</feature>
<name>A0AAD7W993_9TELE</name>
<dbReference type="Proteomes" id="UP001221898">
    <property type="component" value="Unassembled WGS sequence"/>
</dbReference>
<evidence type="ECO:0000313" key="4">
    <source>
        <dbReference type="Proteomes" id="UP001221898"/>
    </source>
</evidence>
<comment type="caution">
    <text evidence="3">The sequence shown here is derived from an EMBL/GenBank/DDBJ whole genome shotgun (WGS) entry which is preliminary data.</text>
</comment>
<organism evidence="3 4">
    <name type="scientific">Aldrovandia affinis</name>
    <dbReference type="NCBI Taxonomy" id="143900"/>
    <lineage>
        <taxon>Eukaryota</taxon>
        <taxon>Metazoa</taxon>
        <taxon>Chordata</taxon>
        <taxon>Craniata</taxon>
        <taxon>Vertebrata</taxon>
        <taxon>Euteleostomi</taxon>
        <taxon>Actinopterygii</taxon>
        <taxon>Neopterygii</taxon>
        <taxon>Teleostei</taxon>
        <taxon>Notacanthiformes</taxon>
        <taxon>Halosauridae</taxon>
        <taxon>Aldrovandia</taxon>
    </lineage>
</organism>
<feature type="region of interest" description="Disordered" evidence="2">
    <location>
        <begin position="83"/>
        <end position="103"/>
    </location>
</feature>
<proteinExistence type="predicted"/>
<reference evidence="3" key="1">
    <citation type="journal article" date="2023" name="Science">
        <title>Genome structures resolve the early diversification of teleost fishes.</title>
        <authorList>
            <person name="Parey E."/>
            <person name="Louis A."/>
            <person name="Montfort J."/>
            <person name="Bouchez O."/>
            <person name="Roques C."/>
            <person name="Iampietro C."/>
            <person name="Lluch J."/>
            <person name="Castinel A."/>
            <person name="Donnadieu C."/>
            <person name="Desvignes T."/>
            <person name="Floi Bucao C."/>
            <person name="Jouanno E."/>
            <person name="Wen M."/>
            <person name="Mejri S."/>
            <person name="Dirks R."/>
            <person name="Jansen H."/>
            <person name="Henkel C."/>
            <person name="Chen W.J."/>
            <person name="Zahm M."/>
            <person name="Cabau C."/>
            <person name="Klopp C."/>
            <person name="Thompson A.W."/>
            <person name="Robinson-Rechavi M."/>
            <person name="Braasch I."/>
            <person name="Lecointre G."/>
            <person name="Bobe J."/>
            <person name="Postlethwait J.H."/>
            <person name="Berthelot C."/>
            <person name="Roest Crollius H."/>
            <person name="Guiguen Y."/>
        </authorList>
    </citation>
    <scope>NUCLEOTIDE SEQUENCE</scope>
    <source>
        <strain evidence="3">NC1722</strain>
    </source>
</reference>
<evidence type="ECO:0000256" key="2">
    <source>
        <dbReference type="SAM" id="MobiDB-lite"/>
    </source>
</evidence>